<keyword evidence="1" id="KW-0812">Transmembrane</keyword>
<dbReference type="InterPro" id="IPR002798">
    <property type="entry name" value="SpoIIM-like"/>
</dbReference>
<feature type="transmembrane region" description="Helical" evidence="1">
    <location>
        <begin position="129"/>
        <end position="147"/>
    </location>
</feature>
<dbReference type="Proteomes" id="UP000255549">
    <property type="component" value="Unassembled WGS sequence"/>
</dbReference>
<name>A0A380G1A4_STAIN</name>
<dbReference type="Pfam" id="PF01944">
    <property type="entry name" value="SpoIIM"/>
    <property type="match status" value="1"/>
</dbReference>
<keyword evidence="1" id="KW-0472">Membrane</keyword>
<feature type="transmembrane region" description="Helical" evidence="1">
    <location>
        <begin position="89"/>
        <end position="109"/>
    </location>
</feature>
<evidence type="ECO:0000313" key="2">
    <source>
        <dbReference type="EMBL" id="SUM43791.1"/>
    </source>
</evidence>
<feature type="transmembrane region" description="Helical" evidence="1">
    <location>
        <begin position="61"/>
        <end position="82"/>
    </location>
</feature>
<dbReference type="OrthoDB" id="2340020at2"/>
<keyword evidence="3" id="KW-1185">Reference proteome</keyword>
<feature type="transmembrane region" description="Helical" evidence="1">
    <location>
        <begin position="12"/>
        <end position="34"/>
    </location>
</feature>
<feature type="transmembrane region" description="Helical" evidence="1">
    <location>
        <begin position="168"/>
        <end position="188"/>
    </location>
</feature>
<protein>
    <submittedName>
        <fullName evidence="2">Membrane protein</fullName>
    </submittedName>
</protein>
<evidence type="ECO:0000256" key="1">
    <source>
        <dbReference type="SAM" id="Phobius"/>
    </source>
</evidence>
<organism evidence="2 3">
    <name type="scientific">Staphylococcus intermedius NCTC 11048</name>
    <dbReference type="NCBI Taxonomy" id="1141106"/>
    <lineage>
        <taxon>Bacteria</taxon>
        <taxon>Bacillati</taxon>
        <taxon>Bacillota</taxon>
        <taxon>Bacilli</taxon>
        <taxon>Bacillales</taxon>
        <taxon>Staphylococcaceae</taxon>
        <taxon>Staphylococcus</taxon>
        <taxon>Staphylococcus intermedius group</taxon>
    </lineage>
</organism>
<sequence>MNSIINSNYIKRAIKLFIILTILLAFTTIVAFFFHPTEEIIKQLGNKAPKRVSETDGLIKVWGFIQTNAFYVPLQMLILALIPIPFLYLANLIVSVIIPGMMFGFLLSFSPYKGITALLAYIPHYTFEIMGLCVIASGLYILNQAIIRKITNLFRKRKKENYSLKKAITNLAKMYLLVSLPLIILAAFTETYFANFLLNLMN</sequence>
<accession>A0A380G1A4</accession>
<dbReference type="EMBL" id="UHDP01000001">
    <property type="protein sequence ID" value="SUM43791.1"/>
    <property type="molecule type" value="Genomic_DNA"/>
</dbReference>
<reference evidence="2 3" key="1">
    <citation type="submission" date="2018-06" db="EMBL/GenBank/DDBJ databases">
        <authorList>
            <consortium name="Pathogen Informatics"/>
            <person name="Doyle S."/>
        </authorList>
    </citation>
    <scope>NUCLEOTIDE SEQUENCE [LARGE SCALE GENOMIC DNA]</scope>
    <source>
        <strain evidence="3">NCTC 11048</strain>
    </source>
</reference>
<gene>
    <name evidence="2" type="ORF">NCTC11048_00157</name>
</gene>
<dbReference type="STRING" id="1141106.GCA_000308095_02411"/>
<dbReference type="RefSeq" id="WP_019167432.1">
    <property type="nucleotide sequence ID" value="NZ_CAIB01000036.1"/>
</dbReference>
<evidence type="ECO:0000313" key="3">
    <source>
        <dbReference type="Proteomes" id="UP000255549"/>
    </source>
</evidence>
<proteinExistence type="predicted"/>
<dbReference type="AlphaFoldDB" id="A0A380G1A4"/>
<keyword evidence="1" id="KW-1133">Transmembrane helix</keyword>